<reference evidence="5 6" key="1">
    <citation type="submission" date="2017-10" db="EMBL/GenBank/DDBJ databases">
        <title>Paenichitinophaga pekingensis gen. nov., sp. nov., isolated from activated sludge.</title>
        <authorList>
            <person name="Jin D."/>
            <person name="Kong X."/>
            <person name="Deng Y."/>
            <person name="Bai Z."/>
        </authorList>
    </citation>
    <scope>NUCLEOTIDE SEQUENCE [LARGE SCALE GENOMIC DNA]</scope>
    <source>
        <strain evidence="5 6">13</strain>
    </source>
</reference>
<organism evidence="5 6">
    <name type="scientific">Chitinophaga caeni</name>
    <dbReference type="NCBI Taxonomy" id="2029983"/>
    <lineage>
        <taxon>Bacteria</taxon>
        <taxon>Pseudomonadati</taxon>
        <taxon>Bacteroidota</taxon>
        <taxon>Chitinophagia</taxon>
        <taxon>Chitinophagales</taxon>
        <taxon>Chitinophagaceae</taxon>
        <taxon>Chitinophaga</taxon>
    </lineage>
</organism>
<dbReference type="Proteomes" id="UP000220133">
    <property type="component" value="Chromosome"/>
</dbReference>
<evidence type="ECO:0000259" key="3">
    <source>
        <dbReference type="Pfam" id="PF12969"/>
    </source>
</evidence>
<evidence type="ECO:0000313" key="6">
    <source>
        <dbReference type="Proteomes" id="UP000220133"/>
    </source>
</evidence>
<feature type="domain" description="DUF3857" evidence="3">
    <location>
        <begin position="75"/>
        <end position="215"/>
    </location>
</feature>
<feature type="chain" id="PRO_5013194593" description="DUF3857 domain-containing protein" evidence="1">
    <location>
        <begin position="26"/>
        <end position="680"/>
    </location>
</feature>
<evidence type="ECO:0000313" key="5">
    <source>
        <dbReference type="EMBL" id="ATL48148.1"/>
    </source>
</evidence>
<dbReference type="AlphaFoldDB" id="A0A291QW05"/>
<keyword evidence="1" id="KW-0732">Signal</keyword>
<dbReference type="EMBL" id="CP023777">
    <property type="protein sequence ID" value="ATL48148.1"/>
    <property type="molecule type" value="Genomic_DNA"/>
</dbReference>
<dbReference type="Pfam" id="PF01841">
    <property type="entry name" value="Transglut_core"/>
    <property type="match status" value="1"/>
</dbReference>
<dbReference type="InterPro" id="IPR038765">
    <property type="entry name" value="Papain-like_cys_pep_sf"/>
</dbReference>
<proteinExistence type="predicted"/>
<dbReference type="InterPro" id="IPR024618">
    <property type="entry name" value="DUF3857"/>
</dbReference>
<dbReference type="Gene3D" id="2.60.120.1130">
    <property type="match status" value="1"/>
</dbReference>
<accession>A0A291QW05</accession>
<evidence type="ECO:0000256" key="1">
    <source>
        <dbReference type="SAM" id="SignalP"/>
    </source>
</evidence>
<keyword evidence="6" id="KW-1185">Reference proteome</keyword>
<evidence type="ECO:0008006" key="7">
    <source>
        <dbReference type="Google" id="ProtNLM"/>
    </source>
</evidence>
<dbReference type="InterPro" id="IPR002931">
    <property type="entry name" value="Transglutaminase-like"/>
</dbReference>
<dbReference type="Gene3D" id="3.10.620.30">
    <property type="match status" value="1"/>
</dbReference>
<dbReference type="InterPro" id="IPR024544">
    <property type="entry name" value="DUF3858"/>
</dbReference>
<evidence type="ECO:0000259" key="2">
    <source>
        <dbReference type="Pfam" id="PF01841"/>
    </source>
</evidence>
<dbReference type="Gene3D" id="2.60.40.3140">
    <property type="match status" value="1"/>
</dbReference>
<sequence length="680" mass="78019">MFQQKNRIVCSVILVLTILTLNVHSQDNPGIKFGKVTANDLKQKIYPVDSSANAVVIADVASAIYDGGNNGFEVVFKRECRIHILNKNGFDESTIEVLFYKGDTEYEKVLNIRGTTYNLEGGKVVTTKLDNDQVFTDKYNKNYMVKKFTLPAVKEGSIIEFSYTIRSPYWNEIPSWSFQKASVPTLWSEYNVMIPQYFEFTFLTQGYFPFHLRDSKNGRKMFLLRDTRGAGASDTYRADAGITEYRFVMKDLPALKVESFTTTPMNHISQISFQFSGTRWPNEGFKPVRTTYNSLMESLLKSDYYGADLSKGNNYLEDQLKELTWNAKDNLEKAKNIYKYVRDNYTCTSHSDLYIDRSLKEIFRSKNGTVTELNLLLVAMLQKAGFFSNPVLLSTRAHGRTYELYPIVDKFNYTIAELKLDSNYYYLDASYDQLGFNKLPPEVYNGHARIVSEGAEPLDFDPNKLLQQKLTNLFIVIGNDGAIKGSLQQIPSYFESLKLRQNSKKDGTESIEKIYKKAISEKASLTKFKLDRLQQLDQPLSVSFDFSEPGEGGDIIYLNPMFGESYKSNPFKSEKRFYPVEMDYAIDENYTINITIPEGYEIEEVPKSTIVKLNEADGVFQYLLQKGDNYIQMRSRIKLNKANFAREDYASLRQFFDVIVKKHAEQIVFKKKEGAVAGSM</sequence>
<feature type="domain" description="DUF3858" evidence="4">
    <location>
        <begin position="575"/>
        <end position="668"/>
    </location>
</feature>
<dbReference type="Pfam" id="PF12970">
    <property type="entry name" value="DUF3858"/>
    <property type="match status" value="1"/>
</dbReference>
<dbReference type="Pfam" id="PF12969">
    <property type="entry name" value="DUF3857"/>
    <property type="match status" value="1"/>
</dbReference>
<protein>
    <recommendedName>
        <fullName evidence="7">DUF3857 domain-containing protein</fullName>
    </recommendedName>
</protein>
<gene>
    <name evidence="5" type="ORF">COR50_13790</name>
</gene>
<name>A0A291QW05_9BACT</name>
<dbReference type="KEGG" id="cbae:COR50_13790"/>
<dbReference type="SUPFAM" id="SSF54001">
    <property type="entry name" value="Cysteine proteinases"/>
    <property type="match status" value="1"/>
</dbReference>
<feature type="signal peptide" evidence="1">
    <location>
        <begin position="1"/>
        <end position="25"/>
    </location>
</feature>
<evidence type="ECO:0000259" key="4">
    <source>
        <dbReference type="Pfam" id="PF12970"/>
    </source>
</evidence>
<dbReference type="RefSeq" id="WP_098194525.1">
    <property type="nucleotide sequence ID" value="NZ_CP023777.1"/>
</dbReference>
<dbReference type="OrthoDB" id="98874at2"/>
<feature type="domain" description="Transglutaminase-like" evidence="2">
    <location>
        <begin position="321"/>
        <end position="423"/>
    </location>
</feature>